<evidence type="ECO:0000256" key="2">
    <source>
        <dbReference type="ARBA" id="ARBA00005336"/>
    </source>
</evidence>
<dbReference type="PROSITE" id="PS00775">
    <property type="entry name" value="GLYCOSYL_HYDROL_F3"/>
    <property type="match status" value="1"/>
</dbReference>
<dbReference type="InterPro" id="IPR017853">
    <property type="entry name" value="GH"/>
</dbReference>
<comment type="similarity">
    <text evidence="2">Belongs to the glycosyl hydrolase 3 family.</text>
</comment>
<gene>
    <name evidence="7" type="ORF">AZI85_02065</name>
</gene>
<dbReference type="InterPro" id="IPR036962">
    <property type="entry name" value="Glyco_hydro_3_N_sf"/>
</dbReference>
<evidence type="ECO:0000313" key="7">
    <source>
        <dbReference type="EMBL" id="KYG70741.1"/>
    </source>
</evidence>
<evidence type="ECO:0000256" key="3">
    <source>
        <dbReference type="ARBA" id="ARBA00012663"/>
    </source>
</evidence>
<dbReference type="PANTHER" id="PTHR30480:SF13">
    <property type="entry name" value="BETA-HEXOSAMINIDASE"/>
    <property type="match status" value="1"/>
</dbReference>
<sequence length="371" mass="41289">MSSISHIIGQHFFIGISGHALTAEEKKFIVENNIGGVCLFGRNVAEPKQVRELCAEIQSLRHQQAEKAPLFIGIDMEGGRVHRLKSPFTVWPPLRKLGDLDAPTVSFHFANRMGQEMKAVGINLDFAPCVDIFTNQANTVIGDRSISSDPELVAKHASALVRGYIKSEIITCAKHFPGHGNTIVDSHEDLPVENLDLERLEACELIPFRKSFKARVDMVMTSHIKFPKIDPDWPVTLSETFIQKIIRDECRYRGLIITDDLGMKAMTKHYGITEVPVRALQAGVDLLLYCNDPEVPPQAYEAVLEATAQGSLSKERLEDSYRRIMDLKKTKIPNPEPLPLNEVVNIVGHPDHLKIAKAIANGQVPDGLLPE</sequence>
<comment type="caution">
    <text evidence="7">The sequence shown here is derived from an EMBL/GenBank/DDBJ whole genome shotgun (WGS) entry which is preliminary data.</text>
</comment>
<feature type="domain" description="Glycoside hydrolase family 3 N-terminal" evidence="6">
    <location>
        <begin position="20"/>
        <end position="326"/>
    </location>
</feature>
<dbReference type="GO" id="GO:0005975">
    <property type="term" value="P:carbohydrate metabolic process"/>
    <property type="evidence" value="ECO:0007669"/>
    <property type="project" value="InterPro"/>
</dbReference>
<proteinExistence type="inferred from homology"/>
<dbReference type="GO" id="GO:0009254">
    <property type="term" value="P:peptidoglycan turnover"/>
    <property type="evidence" value="ECO:0007669"/>
    <property type="project" value="TreeGrafter"/>
</dbReference>
<dbReference type="NCBIfam" id="NF003740">
    <property type="entry name" value="PRK05337.1"/>
    <property type="match status" value="1"/>
</dbReference>
<dbReference type="InterPro" id="IPR001764">
    <property type="entry name" value="Glyco_hydro_3_N"/>
</dbReference>
<keyword evidence="4" id="KW-0378">Hydrolase</keyword>
<name>A0A150WW86_BDEBC</name>
<evidence type="ECO:0000259" key="6">
    <source>
        <dbReference type="Pfam" id="PF00933"/>
    </source>
</evidence>
<comment type="catalytic activity">
    <reaction evidence="1">
        <text>Hydrolysis of terminal non-reducing N-acetyl-D-hexosamine residues in N-acetyl-beta-D-hexosaminides.</text>
        <dbReference type="EC" id="3.2.1.52"/>
    </reaction>
</comment>
<dbReference type="Gene3D" id="3.20.20.300">
    <property type="entry name" value="Glycoside hydrolase, family 3, N-terminal domain"/>
    <property type="match status" value="1"/>
</dbReference>
<dbReference type="InterPro" id="IPR050226">
    <property type="entry name" value="NagZ_Beta-hexosaminidase"/>
</dbReference>
<dbReference type="SUPFAM" id="SSF51445">
    <property type="entry name" value="(Trans)glycosidases"/>
    <property type="match status" value="1"/>
</dbReference>
<protein>
    <recommendedName>
        <fullName evidence="3">beta-N-acetylhexosaminidase</fullName>
        <ecNumber evidence="3">3.2.1.52</ecNumber>
    </recommendedName>
</protein>
<keyword evidence="5" id="KW-0326">Glycosidase</keyword>
<dbReference type="GO" id="GO:0004563">
    <property type="term" value="F:beta-N-acetylhexosaminidase activity"/>
    <property type="evidence" value="ECO:0007669"/>
    <property type="project" value="UniProtKB-EC"/>
</dbReference>
<dbReference type="EMBL" id="LUKF01000001">
    <property type="protein sequence ID" value="KYG70741.1"/>
    <property type="molecule type" value="Genomic_DNA"/>
</dbReference>
<reference evidence="7 8" key="1">
    <citation type="submission" date="2016-03" db="EMBL/GenBank/DDBJ databases">
        <authorList>
            <person name="Ploux O."/>
        </authorList>
    </citation>
    <scope>NUCLEOTIDE SEQUENCE [LARGE SCALE GENOMIC DNA]</scope>
    <source>
        <strain evidence="7 8">BER2</strain>
    </source>
</reference>
<dbReference type="Proteomes" id="UP000075391">
    <property type="component" value="Unassembled WGS sequence"/>
</dbReference>
<dbReference type="InterPro" id="IPR019800">
    <property type="entry name" value="Glyco_hydro_3_AS"/>
</dbReference>
<evidence type="ECO:0000256" key="4">
    <source>
        <dbReference type="ARBA" id="ARBA00022801"/>
    </source>
</evidence>
<dbReference type="OrthoDB" id="5288921at2"/>
<dbReference type="AlphaFoldDB" id="A0A150WW86"/>
<dbReference type="RefSeq" id="WP_063242508.1">
    <property type="nucleotide sequence ID" value="NZ_LUKF01000001.1"/>
</dbReference>
<accession>A0A150WW86</accession>
<evidence type="ECO:0000256" key="5">
    <source>
        <dbReference type="ARBA" id="ARBA00023295"/>
    </source>
</evidence>
<evidence type="ECO:0000313" key="8">
    <source>
        <dbReference type="Proteomes" id="UP000075391"/>
    </source>
</evidence>
<organism evidence="7 8">
    <name type="scientific">Bdellovibrio bacteriovorus</name>
    <dbReference type="NCBI Taxonomy" id="959"/>
    <lineage>
        <taxon>Bacteria</taxon>
        <taxon>Pseudomonadati</taxon>
        <taxon>Bdellovibrionota</taxon>
        <taxon>Bdellovibrionia</taxon>
        <taxon>Bdellovibrionales</taxon>
        <taxon>Pseudobdellovibrionaceae</taxon>
        <taxon>Bdellovibrio</taxon>
    </lineage>
</organism>
<dbReference type="EC" id="3.2.1.52" evidence="3"/>
<dbReference type="Pfam" id="PF00933">
    <property type="entry name" value="Glyco_hydro_3"/>
    <property type="match status" value="1"/>
</dbReference>
<dbReference type="PANTHER" id="PTHR30480">
    <property type="entry name" value="BETA-HEXOSAMINIDASE-RELATED"/>
    <property type="match status" value="1"/>
</dbReference>
<evidence type="ECO:0000256" key="1">
    <source>
        <dbReference type="ARBA" id="ARBA00001231"/>
    </source>
</evidence>